<dbReference type="Proteomes" id="UP000051574">
    <property type="component" value="Unassembled WGS sequence"/>
</dbReference>
<reference evidence="1 2" key="1">
    <citation type="submission" date="2015-09" db="EMBL/GenBank/DDBJ databases">
        <title>Draft genome of the scarab beetle Oryctes borbonicus.</title>
        <authorList>
            <person name="Meyer J.M."/>
            <person name="Markov G.V."/>
            <person name="Baskaran P."/>
            <person name="Herrmann M."/>
            <person name="Sommer R.J."/>
            <person name="Roedelsperger C."/>
        </authorList>
    </citation>
    <scope>NUCLEOTIDE SEQUENCE [LARGE SCALE GENOMIC DNA]</scope>
    <source>
        <strain evidence="1">OB123</strain>
        <tissue evidence="1">Whole animal</tissue>
    </source>
</reference>
<dbReference type="AlphaFoldDB" id="A0A0T6BCC5"/>
<dbReference type="InterPro" id="IPR004245">
    <property type="entry name" value="DUF229"/>
</dbReference>
<accession>A0A0T6BCC5</accession>
<dbReference type="InterPro" id="IPR017850">
    <property type="entry name" value="Alkaline_phosphatase_core_sf"/>
</dbReference>
<dbReference type="PANTHER" id="PTHR10974:SF9">
    <property type="entry name" value="DUF229 DOMAIN CONTAINING PROTEIN-RELATED"/>
    <property type="match status" value="1"/>
</dbReference>
<dbReference type="EMBL" id="LJIG01002389">
    <property type="protein sequence ID" value="KRT84551.1"/>
    <property type="molecule type" value="Genomic_DNA"/>
</dbReference>
<dbReference type="SUPFAM" id="SSF53649">
    <property type="entry name" value="Alkaline phosphatase-like"/>
    <property type="match status" value="1"/>
</dbReference>
<proteinExistence type="predicted"/>
<dbReference type="Pfam" id="PF02995">
    <property type="entry name" value="DUF229"/>
    <property type="match status" value="1"/>
</dbReference>
<evidence type="ECO:0000313" key="2">
    <source>
        <dbReference type="Proteomes" id="UP000051574"/>
    </source>
</evidence>
<dbReference type="PANTHER" id="PTHR10974">
    <property type="entry name" value="FI08016P-RELATED"/>
    <property type="match status" value="1"/>
</dbReference>
<dbReference type="GO" id="GO:0005615">
    <property type="term" value="C:extracellular space"/>
    <property type="evidence" value="ECO:0007669"/>
    <property type="project" value="TreeGrafter"/>
</dbReference>
<organism evidence="1 2">
    <name type="scientific">Oryctes borbonicus</name>
    <dbReference type="NCBI Taxonomy" id="1629725"/>
    <lineage>
        <taxon>Eukaryota</taxon>
        <taxon>Metazoa</taxon>
        <taxon>Ecdysozoa</taxon>
        <taxon>Arthropoda</taxon>
        <taxon>Hexapoda</taxon>
        <taxon>Insecta</taxon>
        <taxon>Pterygota</taxon>
        <taxon>Neoptera</taxon>
        <taxon>Endopterygota</taxon>
        <taxon>Coleoptera</taxon>
        <taxon>Polyphaga</taxon>
        <taxon>Scarabaeiformia</taxon>
        <taxon>Scarabaeidae</taxon>
        <taxon>Dynastinae</taxon>
        <taxon>Oryctes</taxon>
    </lineage>
</organism>
<evidence type="ECO:0008006" key="3">
    <source>
        <dbReference type="Google" id="ProtNLM"/>
    </source>
</evidence>
<dbReference type="CDD" id="cd16021">
    <property type="entry name" value="ALP_like"/>
    <property type="match status" value="1"/>
</dbReference>
<keyword evidence="2" id="KW-1185">Reference proteome</keyword>
<dbReference type="FunFam" id="3.40.720.10:FF:000017">
    <property type="entry name" value="Predicted protein"/>
    <property type="match status" value="1"/>
</dbReference>
<gene>
    <name evidence="1" type="ORF">AMK59_1321</name>
</gene>
<protein>
    <recommendedName>
        <fullName evidence="3">Sulfatase N-terminal domain-containing protein</fullName>
    </recommendedName>
</protein>
<dbReference type="Gene3D" id="3.40.720.10">
    <property type="entry name" value="Alkaline Phosphatase, subunit A"/>
    <property type="match status" value="1"/>
</dbReference>
<sequence length="446" mass="51111">MSTHANLTKSEIRPLNVLYIGIDSISRLNFIRTMPKTHEFLANTGWVDFKGYNKIGDNTFPNLVAILTGKQYSVAKCFPTQIGCIDKYGFIWTDYQKLGYVTAYAEDESSINTFNFNKKGFSQKPTDYYFRTYAVAMDHLKKKKVDEMDYCTGPESSGERILNTAKDFINTFIDYPNFGFFWMNSFSHNKLNSPTRMDTKVAKFLEDIYESGYFNHSVIIFLSDHGIRFGNVRSTRTGWLEERLPYLFLWFPKWFQDKYPEKYYNLKVNAKSRLTTPYDLYMTIQDVLVLSGFKYNIKSSEGCAACSSLLDQLPSRSCEDVAIDTHWCTCFGYKNVDVNQEIVKRASNFVVNNINNVITSHSSVAKKCAKYSLSKVTRAAISIGKSNASKAYLLIIVETMPEAVFESTVTVVNGSITDRSYLSRLDSYFAHSRCVVGDLQKYCYCK</sequence>
<comment type="caution">
    <text evidence="1">The sequence shown here is derived from an EMBL/GenBank/DDBJ whole genome shotgun (WGS) entry which is preliminary data.</text>
</comment>
<dbReference type="OrthoDB" id="413313at2759"/>
<name>A0A0T6BCC5_9SCAR</name>
<evidence type="ECO:0000313" key="1">
    <source>
        <dbReference type="EMBL" id="KRT84551.1"/>
    </source>
</evidence>